<evidence type="ECO:0000313" key="2">
    <source>
        <dbReference type="Proteomes" id="UP000594638"/>
    </source>
</evidence>
<sequence length="130" mass="14029">MGKCSMNVCVLPEFVATSPSQEHSIYGDMDDPSMGSLNKVLEIGNGLLATTATEFNGGELYDEAQKGQLGFSALSERNDLTVTAAIDASDMVSTNLVRQSTIDCEWEGVAWFSLTMVGVHGWQSNELSDR</sequence>
<dbReference type="AlphaFoldDB" id="A0A8S0UKN8"/>
<dbReference type="Proteomes" id="UP000594638">
    <property type="component" value="Unassembled WGS sequence"/>
</dbReference>
<protein>
    <submittedName>
        <fullName evidence="1">Uncharacterized protein</fullName>
    </submittedName>
</protein>
<comment type="caution">
    <text evidence="1">The sequence shown here is derived from an EMBL/GenBank/DDBJ whole genome shotgun (WGS) entry which is preliminary data.</text>
</comment>
<organism evidence="1 2">
    <name type="scientific">Olea europaea subsp. europaea</name>
    <dbReference type="NCBI Taxonomy" id="158383"/>
    <lineage>
        <taxon>Eukaryota</taxon>
        <taxon>Viridiplantae</taxon>
        <taxon>Streptophyta</taxon>
        <taxon>Embryophyta</taxon>
        <taxon>Tracheophyta</taxon>
        <taxon>Spermatophyta</taxon>
        <taxon>Magnoliopsida</taxon>
        <taxon>eudicotyledons</taxon>
        <taxon>Gunneridae</taxon>
        <taxon>Pentapetalae</taxon>
        <taxon>asterids</taxon>
        <taxon>lamiids</taxon>
        <taxon>Lamiales</taxon>
        <taxon>Oleaceae</taxon>
        <taxon>Oleeae</taxon>
        <taxon>Olea</taxon>
    </lineage>
</organism>
<dbReference type="EMBL" id="CACTIH010009044">
    <property type="protein sequence ID" value="CAA3020761.1"/>
    <property type="molecule type" value="Genomic_DNA"/>
</dbReference>
<keyword evidence="2" id="KW-1185">Reference proteome</keyword>
<proteinExistence type="predicted"/>
<dbReference type="Gramene" id="OE9A109213T1">
    <property type="protein sequence ID" value="OE9A109213C1"/>
    <property type="gene ID" value="OE9A109213"/>
</dbReference>
<gene>
    <name evidence="1" type="ORF">OLEA9_A109213</name>
</gene>
<evidence type="ECO:0000313" key="1">
    <source>
        <dbReference type="EMBL" id="CAA3020761.1"/>
    </source>
</evidence>
<name>A0A8S0UKN8_OLEEU</name>
<reference evidence="1 2" key="1">
    <citation type="submission" date="2019-12" db="EMBL/GenBank/DDBJ databases">
        <authorList>
            <person name="Alioto T."/>
            <person name="Alioto T."/>
            <person name="Gomez Garrido J."/>
        </authorList>
    </citation>
    <scope>NUCLEOTIDE SEQUENCE [LARGE SCALE GENOMIC DNA]</scope>
</reference>
<accession>A0A8S0UKN8</accession>